<name>A0AAW2RMF0_9LAMI</name>
<dbReference type="AlphaFoldDB" id="A0AAW2RMF0"/>
<reference evidence="1" key="1">
    <citation type="submission" date="2020-06" db="EMBL/GenBank/DDBJ databases">
        <authorList>
            <person name="Li T."/>
            <person name="Hu X."/>
            <person name="Zhang T."/>
            <person name="Song X."/>
            <person name="Zhang H."/>
            <person name="Dai N."/>
            <person name="Sheng W."/>
            <person name="Hou X."/>
            <person name="Wei L."/>
        </authorList>
    </citation>
    <scope>NUCLEOTIDE SEQUENCE</scope>
    <source>
        <strain evidence="1">G01</strain>
        <tissue evidence="1">Leaf</tissue>
    </source>
</reference>
<evidence type="ECO:0000313" key="1">
    <source>
        <dbReference type="EMBL" id="KAL0381252.1"/>
    </source>
</evidence>
<dbReference type="EMBL" id="JACGWK010000001">
    <property type="protein sequence ID" value="KAL0381252.1"/>
    <property type="molecule type" value="Genomic_DNA"/>
</dbReference>
<comment type="caution">
    <text evidence="1">The sequence shown here is derived from an EMBL/GenBank/DDBJ whole genome shotgun (WGS) entry which is preliminary data.</text>
</comment>
<gene>
    <name evidence="1" type="ORF">Sangu_0189500</name>
</gene>
<protein>
    <recommendedName>
        <fullName evidence="2">Retrotransposon Copia-like N-terminal domain-containing protein</fullName>
    </recommendedName>
</protein>
<accession>A0AAW2RMF0</accession>
<evidence type="ECO:0008006" key="2">
    <source>
        <dbReference type="Google" id="ProtNLM"/>
    </source>
</evidence>
<reference evidence="1" key="2">
    <citation type="journal article" date="2024" name="Plant">
        <title>Genomic evolution and insights into agronomic trait innovations of Sesamum species.</title>
        <authorList>
            <person name="Miao H."/>
            <person name="Wang L."/>
            <person name="Qu L."/>
            <person name="Liu H."/>
            <person name="Sun Y."/>
            <person name="Le M."/>
            <person name="Wang Q."/>
            <person name="Wei S."/>
            <person name="Zheng Y."/>
            <person name="Lin W."/>
            <person name="Duan Y."/>
            <person name="Cao H."/>
            <person name="Xiong S."/>
            <person name="Wang X."/>
            <person name="Wei L."/>
            <person name="Li C."/>
            <person name="Ma Q."/>
            <person name="Ju M."/>
            <person name="Zhao R."/>
            <person name="Li G."/>
            <person name="Mu C."/>
            <person name="Tian Q."/>
            <person name="Mei H."/>
            <person name="Zhang T."/>
            <person name="Gao T."/>
            <person name="Zhang H."/>
        </authorList>
    </citation>
    <scope>NUCLEOTIDE SEQUENCE</scope>
    <source>
        <strain evidence="1">G01</strain>
    </source>
</reference>
<sequence>MSQNPLNVILEANKFDGTNYSNWLRNPRIVLDFEKQTYVLEKSLPQTLPKGFLPEGRLTFEKFTQWHEDNQKVPSIILSSMSNEIQK</sequence>
<organism evidence="1">
    <name type="scientific">Sesamum angustifolium</name>
    <dbReference type="NCBI Taxonomy" id="2727405"/>
    <lineage>
        <taxon>Eukaryota</taxon>
        <taxon>Viridiplantae</taxon>
        <taxon>Streptophyta</taxon>
        <taxon>Embryophyta</taxon>
        <taxon>Tracheophyta</taxon>
        <taxon>Spermatophyta</taxon>
        <taxon>Magnoliopsida</taxon>
        <taxon>eudicotyledons</taxon>
        <taxon>Gunneridae</taxon>
        <taxon>Pentapetalae</taxon>
        <taxon>asterids</taxon>
        <taxon>lamiids</taxon>
        <taxon>Lamiales</taxon>
        <taxon>Pedaliaceae</taxon>
        <taxon>Sesamum</taxon>
    </lineage>
</organism>
<proteinExistence type="predicted"/>